<evidence type="ECO:0000313" key="1">
    <source>
        <dbReference type="EMBL" id="QNO18948.1"/>
    </source>
</evidence>
<reference evidence="1 2" key="1">
    <citation type="submission" date="2020-08" db="EMBL/GenBank/DDBJ databases">
        <authorList>
            <person name="Ren C."/>
            <person name="Gu Y."/>
            <person name="Xu Y."/>
        </authorList>
    </citation>
    <scope>NUCLEOTIDE SEQUENCE [LARGE SCALE GENOMIC DNA]</scope>
    <source>
        <strain evidence="1 2">LBM18003</strain>
    </source>
</reference>
<protein>
    <submittedName>
        <fullName evidence="1">Rha family transcriptional regulator</fullName>
    </submittedName>
</protein>
<evidence type="ECO:0000313" key="2">
    <source>
        <dbReference type="Proteomes" id="UP000516046"/>
    </source>
</evidence>
<organism evidence="1 2">
    <name type="scientific">Caproicibacterium amylolyticum</name>
    <dbReference type="NCBI Taxonomy" id="2766537"/>
    <lineage>
        <taxon>Bacteria</taxon>
        <taxon>Bacillati</taxon>
        <taxon>Bacillota</taxon>
        <taxon>Clostridia</taxon>
        <taxon>Eubacteriales</taxon>
        <taxon>Oscillospiraceae</taxon>
        <taxon>Caproicibacterium</taxon>
    </lineage>
</organism>
<dbReference type="EMBL" id="CP060696">
    <property type="protein sequence ID" value="QNO18948.1"/>
    <property type="molecule type" value="Genomic_DNA"/>
</dbReference>
<sequence>MNNLQIFNRDGQLYTDSREVAKMVGKRHDHLVRDIDGYIEVISHSPKLGADDFFTKSSYKAGTGKTYPCYLITKKGCEFVANKLTGEKGILFTAAYIDAFHQMEDTIKQLPEKAPNENDWRLIRSEAMKLNAKTKAFKAIMAAAKDKQLSAVAAQVYGIKGMESLTGEQVTELPETGKLYTATEIANALHTTAAKIGKVANANNLKTDEYGIWTLDKSRYSGKQVNTFQYNQHGKDKLKELLTA</sequence>
<keyword evidence="2" id="KW-1185">Reference proteome</keyword>
<name>A0A7G9WJT6_9FIRM</name>
<accession>A0A7G9WJT6</accession>
<dbReference type="NCBIfam" id="TIGR02681">
    <property type="entry name" value="phage_pRha"/>
    <property type="match status" value="1"/>
</dbReference>
<dbReference type="KEGG" id="caml:H6X83_04800"/>
<gene>
    <name evidence="1" type="ORF">H6X83_04800</name>
</gene>
<proteinExistence type="predicted"/>
<dbReference type="Proteomes" id="UP000516046">
    <property type="component" value="Chromosome"/>
</dbReference>
<dbReference type="Pfam" id="PF09669">
    <property type="entry name" value="Phage_pRha"/>
    <property type="match status" value="1"/>
</dbReference>
<dbReference type="InterPro" id="IPR014054">
    <property type="entry name" value="Phage_regulatory_Rha"/>
</dbReference>
<dbReference type="RefSeq" id="WP_212508017.1">
    <property type="nucleotide sequence ID" value="NZ_CP060696.1"/>
</dbReference>
<dbReference type="AlphaFoldDB" id="A0A7G9WJT6"/>